<dbReference type="AlphaFoldDB" id="A0A5S4ENR1"/>
<protein>
    <submittedName>
        <fullName evidence="1">Uncharacterized protein</fullName>
    </submittedName>
</protein>
<gene>
    <name evidence="1" type="ORF">ACCUM_3521</name>
</gene>
<organism evidence="1 2">
    <name type="scientific">Candidatus Accumulibacter phosphatis</name>
    <dbReference type="NCBI Taxonomy" id="327160"/>
    <lineage>
        <taxon>Bacteria</taxon>
        <taxon>Pseudomonadati</taxon>
        <taxon>Pseudomonadota</taxon>
        <taxon>Betaproteobacteria</taxon>
        <taxon>Candidatus Accumulibacter</taxon>
    </lineage>
</organism>
<evidence type="ECO:0000313" key="2">
    <source>
        <dbReference type="Proteomes" id="UP000306324"/>
    </source>
</evidence>
<keyword evidence="2" id="KW-1185">Reference proteome</keyword>
<evidence type="ECO:0000313" key="1">
    <source>
        <dbReference type="EMBL" id="TMQ77077.1"/>
    </source>
</evidence>
<accession>A0A5S4ENR1</accession>
<reference evidence="1 2" key="1">
    <citation type="submission" date="2019-04" db="EMBL/GenBank/DDBJ databases">
        <title>A novel phosphate-accumulating bacterium identified in bioreactor for phosphate removal from wastewater.</title>
        <authorList>
            <person name="Kotlyarov R.Y."/>
            <person name="Beletsky A.V."/>
            <person name="Kallistova A.Y."/>
            <person name="Dorofeev A.G."/>
            <person name="Nikolaev Y.Y."/>
            <person name="Pimenov N.V."/>
            <person name="Ravin N.V."/>
            <person name="Mardanov A.V."/>
        </authorList>
    </citation>
    <scope>NUCLEOTIDE SEQUENCE [LARGE SCALE GENOMIC DNA]</scope>
    <source>
        <strain evidence="1 2">Bin19</strain>
    </source>
</reference>
<comment type="caution">
    <text evidence="1">The sequence shown here is derived from an EMBL/GenBank/DDBJ whole genome shotgun (WGS) entry which is preliminary data.</text>
</comment>
<dbReference type="EMBL" id="SWAD01000032">
    <property type="protein sequence ID" value="TMQ77077.1"/>
    <property type="molecule type" value="Genomic_DNA"/>
</dbReference>
<name>A0A5S4ENR1_9PROT</name>
<sequence>MGAGHPSAGGRERLPIGCAGSTAATERFFGCAHETLFV</sequence>
<proteinExistence type="predicted"/>
<dbReference type="Proteomes" id="UP000306324">
    <property type="component" value="Unassembled WGS sequence"/>
</dbReference>